<dbReference type="EC" id="2.7.7.62" evidence="9"/>
<evidence type="ECO:0000256" key="10">
    <source>
        <dbReference type="ARBA" id="ARBA00022573"/>
    </source>
</evidence>
<comment type="caution">
    <text evidence="18">The sequence shown here is derived from an EMBL/GenBank/DDBJ whole genome shotgun (WGS) entry which is preliminary data.</text>
</comment>
<evidence type="ECO:0000313" key="19">
    <source>
        <dbReference type="Proteomes" id="UP000658320"/>
    </source>
</evidence>
<comment type="function">
    <text evidence="4">Catalyzes ATP-dependent phosphorylation of adenosylcobinamide and addition of GMP to adenosylcobinamide phosphate.</text>
</comment>
<dbReference type="Gene3D" id="3.40.50.300">
    <property type="entry name" value="P-loop containing nucleotide triphosphate hydrolases"/>
    <property type="match status" value="1"/>
</dbReference>
<accession>A0A918CFG6</accession>
<dbReference type="GO" id="GO:0005525">
    <property type="term" value="F:GTP binding"/>
    <property type="evidence" value="ECO:0007669"/>
    <property type="project" value="UniProtKB-KW"/>
</dbReference>
<proteinExistence type="inferred from homology"/>
<dbReference type="GO" id="GO:0005524">
    <property type="term" value="F:ATP binding"/>
    <property type="evidence" value="ECO:0007669"/>
    <property type="project" value="UniProtKB-KW"/>
</dbReference>
<dbReference type="SUPFAM" id="SSF52540">
    <property type="entry name" value="P-loop containing nucleoside triphosphate hydrolases"/>
    <property type="match status" value="1"/>
</dbReference>
<gene>
    <name evidence="18" type="ORF">GCM10010251_40380</name>
</gene>
<keyword evidence="19" id="KW-1185">Reference proteome</keyword>
<evidence type="ECO:0000256" key="7">
    <source>
        <dbReference type="ARBA" id="ARBA00007490"/>
    </source>
</evidence>
<evidence type="ECO:0000256" key="13">
    <source>
        <dbReference type="ARBA" id="ARBA00022777"/>
    </source>
</evidence>
<dbReference type="Pfam" id="PF02283">
    <property type="entry name" value="CobU"/>
    <property type="match status" value="1"/>
</dbReference>
<dbReference type="GO" id="GO:0043752">
    <property type="term" value="F:adenosylcobinamide kinase activity"/>
    <property type="evidence" value="ECO:0007669"/>
    <property type="project" value="UniProtKB-EC"/>
</dbReference>
<comment type="similarity">
    <text evidence="7">Belongs to the CobU/CobP family.</text>
</comment>
<dbReference type="FunFam" id="3.40.50.300:FF:001458">
    <property type="entry name" value="Bifunctional cobinamide kinase/cobinamide phosphate guanylyltransferase"/>
    <property type="match status" value="1"/>
</dbReference>
<evidence type="ECO:0000256" key="6">
    <source>
        <dbReference type="ARBA" id="ARBA00005159"/>
    </source>
</evidence>
<dbReference type="AlphaFoldDB" id="A0A918CFG6"/>
<evidence type="ECO:0000256" key="4">
    <source>
        <dbReference type="ARBA" id="ARBA00003889"/>
    </source>
</evidence>
<evidence type="ECO:0000256" key="11">
    <source>
        <dbReference type="ARBA" id="ARBA00022679"/>
    </source>
</evidence>
<dbReference type="InterPro" id="IPR003203">
    <property type="entry name" value="CobU/CobP"/>
</dbReference>
<evidence type="ECO:0000256" key="12">
    <source>
        <dbReference type="ARBA" id="ARBA00022741"/>
    </source>
</evidence>
<evidence type="ECO:0000256" key="14">
    <source>
        <dbReference type="ARBA" id="ARBA00022840"/>
    </source>
</evidence>
<evidence type="ECO:0000256" key="2">
    <source>
        <dbReference type="ARBA" id="ARBA00000711"/>
    </source>
</evidence>
<dbReference type="GO" id="GO:0008820">
    <property type="term" value="F:cobinamide phosphate guanylyltransferase activity"/>
    <property type="evidence" value="ECO:0007669"/>
    <property type="project" value="UniProtKB-EC"/>
</dbReference>
<comment type="catalytic activity">
    <reaction evidence="1">
        <text>adenosylcob(III)inamide + ATP = adenosylcob(III)inamide phosphate + ADP + H(+)</text>
        <dbReference type="Rhea" id="RHEA:15769"/>
        <dbReference type="ChEBI" id="CHEBI:2480"/>
        <dbReference type="ChEBI" id="CHEBI:15378"/>
        <dbReference type="ChEBI" id="CHEBI:30616"/>
        <dbReference type="ChEBI" id="CHEBI:58502"/>
        <dbReference type="ChEBI" id="CHEBI:456216"/>
        <dbReference type="EC" id="2.7.1.156"/>
    </reaction>
</comment>
<dbReference type="SUPFAM" id="SSF56281">
    <property type="entry name" value="Metallo-hydrolase/oxidoreductase"/>
    <property type="match status" value="1"/>
</dbReference>
<dbReference type="InterPro" id="IPR027417">
    <property type="entry name" value="P-loop_NTPase"/>
</dbReference>
<keyword evidence="13 18" id="KW-0418">Kinase</keyword>
<keyword evidence="11" id="KW-0808">Transferase</keyword>
<reference evidence="18" key="2">
    <citation type="submission" date="2020-09" db="EMBL/GenBank/DDBJ databases">
        <authorList>
            <person name="Sun Q."/>
            <person name="Ohkuma M."/>
        </authorList>
    </citation>
    <scope>NUCLEOTIDE SEQUENCE</scope>
    <source>
        <strain evidence="18">JCM 4346</strain>
    </source>
</reference>
<keyword evidence="12" id="KW-0547">Nucleotide-binding</keyword>
<dbReference type="EMBL" id="BMSX01000009">
    <property type="protein sequence ID" value="GGR20494.1"/>
    <property type="molecule type" value="Genomic_DNA"/>
</dbReference>
<evidence type="ECO:0000256" key="1">
    <source>
        <dbReference type="ARBA" id="ARBA00000312"/>
    </source>
</evidence>
<dbReference type="InterPro" id="IPR036866">
    <property type="entry name" value="RibonucZ/Hydroxyglut_hydro"/>
</dbReference>
<evidence type="ECO:0000313" key="18">
    <source>
        <dbReference type="EMBL" id="GGR20494.1"/>
    </source>
</evidence>
<comment type="pathway">
    <text evidence="5">Cofactor biosynthesis; adenosylcobalamin biosynthesis; adenosylcobalamin from cob(II)yrinate a,c-diamide: step 6/7.</text>
</comment>
<keyword evidence="15" id="KW-0342">GTP-binding</keyword>
<reference evidence="18" key="1">
    <citation type="journal article" date="2014" name="Int. J. Syst. Evol. Microbiol.">
        <title>Complete genome sequence of Corynebacterium casei LMG S-19264T (=DSM 44701T), isolated from a smear-ripened cheese.</title>
        <authorList>
            <consortium name="US DOE Joint Genome Institute (JGI-PGF)"/>
            <person name="Walter F."/>
            <person name="Albersmeier A."/>
            <person name="Kalinowski J."/>
            <person name="Ruckert C."/>
        </authorList>
    </citation>
    <scope>NUCLEOTIDE SEQUENCE</scope>
    <source>
        <strain evidence="18">JCM 4346</strain>
    </source>
</reference>
<dbReference type="EC" id="2.7.1.156" evidence="8"/>
<evidence type="ECO:0000256" key="3">
    <source>
        <dbReference type="ARBA" id="ARBA00001522"/>
    </source>
</evidence>
<dbReference type="Proteomes" id="UP000658320">
    <property type="component" value="Unassembled WGS sequence"/>
</dbReference>
<evidence type="ECO:0000256" key="8">
    <source>
        <dbReference type="ARBA" id="ARBA00012016"/>
    </source>
</evidence>
<comment type="pathway">
    <text evidence="6">Cofactor biosynthesis; adenosylcobalamin biosynthesis; adenosylcobalamin from cob(II)yrinate a,c-diamide: step 5/7.</text>
</comment>
<dbReference type="CDD" id="cd00544">
    <property type="entry name" value="CobU"/>
    <property type="match status" value="1"/>
</dbReference>
<sequence length="442" mass="46063">MVRLQLRAYALRGVRRQKTGGVDQGGTERAGCDVTGENRCVEVTLLGTGAPAGLPRPDCPCAVCATSLGENARAATALLVDQALLLDLTPGAAFAAARSGHSLGGVRQVLLSHPHDGPPVEVPAGLPQPGRVPDGRELALLTGHRVRAVAMDAPGTGYAITSPDGQRLLYLPPGGAPAGLEDGTEPADRYDMVLADVVGRPDALAKLRAVGAVGPTTDVIAVHLDHDVPPGAELRRRLAAAGARAVPDGTTLTVGVYEDVPDVPRRTLVLGGARSGKSVEAERRLESFPDVLYVATGGSRGGDTEWAARVATHRERRPGSWRTAETCDLVPLLTVDGPPLLIDCLSLWLTDAMDSVGAWDDAVWADGGERALRSRVTELTTALRAARRTVVLVSNEVGSGIVPATASGRRYRDELGRLNTAVAGECEEVVLVVAGQAVVLRG</sequence>
<protein>
    <recommendedName>
        <fullName evidence="16">Adenosylcobinamide kinase</fullName>
        <ecNumber evidence="8">2.7.1.156</ecNumber>
        <ecNumber evidence="9">2.7.7.62</ecNumber>
    </recommendedName>
    <alternativeName>
        <fullName evidence="17">Adenosylcobinamide-phosphate guanylyltransferase</fullName>
    </alternativeName>
</protein>
<evidence type="ECO:0000256" key="9">
    <source>
        <dbReference type="ARBA" id="ARBA00012523"/>
    </source>
</evidence>
<evidence type="ECO:0000256" key="17">
    <source>
        <dbReference type="ARBA" id="ARBA00030571"/>
    </source>
</evidence>
<dbReference type="PANTHER" id="PTHR34848">
    <property type="match status" value="1"/>
</dbReference>
<evidence type="ECO:0000256" key="5">
    <source>
        <dbReference type="ARBA" id="ARBA00004692"/>
    </source>
</evidence>
<comment type="catalytic activity">
    <reaction evidence="2">
        <text>adenosylcob(III)inamide phosphate + GTP + H(+) = adenosylcob(III)inamide-GDP + diphosphate</text>
        <dbReference type="Rhea" id="RHEA:22712"/>
        <dbReference type="ChEBI" id="CHEBI:15378"/>
        <dbReference type="ChEBI" id="CHEBI:33019"/>
        <dbReference type="ChEBI" id="CHEBI:37565"/>
        <dbReference type="ChEBI" id="CHEBI:58502"/>
        <dbReference type="ChEBI" id="CHEBI:60487"/>
        <dbReference type="EC" id="2.7.7.62"/>
    </reaction>
</comment>
<keyword evidence="14" id="KW-0067">ATP-binding</keyword>
<keyword evidence="10" id="KW-0169">Cobalamin biosynthesis</keyword>
<dbReference type="PANTHER" id="PTHR34848:SF1">
    <property type="entry name" value="BIFUNCTIONAL ADENOSYLCOBALAMIN BIOSYNTHESIS PROTEIN COBU"/>
    <property type="match status" value="1"/>
</dbReference>
<evidence type="ECO:0000256" key="15">
    <source>
        <dbReference type="ARBA" id="ARBA00023134"/>
    </source>
</evidence>
<dbReference type="Gene3D" id="3.60.15.10">
    <property type="entry name" value="Ribonuclease Z/Hydroxyacylglutathione hydrolase-like"/>
    <property type="match status" value="1"/>
</dbReference>
<comment type="catalytic activity">
    <reaction evidence="3">
        <text>adenosylcob(III)inamide + GTP = adenosylcob(III)inamide phosphate + GDP + H(+)</text>
        <dbReference type="Rhea" id="RHEA:15765"/>
        <dbReference type="ChEBI" id="CHEBI:2480"/>
        <dbReference type="ChEBI" id="CHEBI:15378"/>
        <dbReference type="ChEBI" id="CHEBI:37565"/>
        <dbReference type="ChEBI" id="CHEBI:58189"/>
        <dbReference type="ChEBI" id="CHEBI:58502"/>
        <dbReference type="EC" id="2.7.1.156"/>
    </reaction>
</comment>
<dbReference type="GO" id="GO:0009236">
    <property type="term" value="P:cobalamin biosynthetic process"/>
    <property type="evidence" value="ECO:0007669"/>
    <property type="project" value="UniProtKB-KW"/>
</dbReference>
<name>A0A918CFG6_9ACTN</name>
<evidence type="ECO:0000256" key="16">
    <source>
        <dbReference type="ARBA" id="ARBA00029570"/>
    </source>
</evidence>
<organism evidence="18 19">
    <name type="scientific">Streptomyces aurantiogriseus</name>
    <dbReference type="NCBI Taxonomy" id="66870"/>
    <lineage>
        <taxon>Bacteria</taxon>
        <taxon>Bacillati</taxon>
        <taxon>Actinomycetota</taxon>
        <taxon>Actinomycetes</taxon>
        <taxon>Kitasatosporales</taxon>
        <taxon>Streptomycetaceae</taxon>
        <taxon>Streptomyces</taxon>
    </lineage>
</organism>